<evidence type="ECO:0000256" key="11">
    <source>
        <dbReference type="ARBA" id="ARBA00023242"/>
    </source>
</evidence>
<evidence type="ECO:0000256" key="3">
    <source>
        <dbReference type="ARBA" id="ARBA00021601"/>
    </source>
</evidence>
<dbReference type="Proteomes" id="UP000006310">
    <property type="component" value="Chromosome 13"/>
</dbReference>
<evidence type="ECO:0000313" key="15">
    <source>
        <dbReference type="EMBL" id="CCK73108.1"/>
    </source>
</evidence>
<evidence type="ECO:0000256" key="14">
    <source>
        <dbReference type="SAM" id="SignalP"/>
    </source>
</evidence>
<dbReference type="PANTHER" id="PTHR28012:SF1">
    <property type="entry name" value="NUCLEAR FUSION PROTEIN KAR5"/>
    <property type="match status" value="1"/>
</dbReference>
<keyword evidence="16" id="KW-1185">Reference proteome</keyword>
<dbReference type="eggNOG" id="ENOG502QVCQ">
    <property type="taxonomic scope" value="Eukaryota"/>
</dbReference>
<dbReference type="GO" id="GO:0048288">
    <property type="term" value="P:nuclear membrane fusion involved in karyogamy"/>
    <property type="evidence" value="ECO:0007669"/>
    <property type="project" value="UniProtKB-UniRule"/>
</dbReference>
<keyword evidence="10" id="KW-0325">Glycoprotein</keyword>
<dbReference type="RefSeq" id="XP_022467352.1">
    <property type="nucleotide sequence ID" value="XM_022611125.1"/>
</dbReference>
<keyword evidence="8 13" id="KW-1133">Transmembrane helix</keyword>
<dbReference type="PANTHER" id="PTHR28012">
    <property type="entry name" value="NUCLEAR FUSION PROTEIN KAR5"/>
    <property type="match status" value="1"/>
</dbReference>
<evidence type="ECO:0000256" key="6">
    <source>
        <dbReference type="ARBA" id="ARBA00022729"/>
    </source>
</evidence>
<dbReference type="AlphaFoldDB" id="J7RT31"/>
<reference evidence="16" key="2">
    <citation type="submission" date="2012-08" db="EMBL/GenBank/DDBJ databases">
        <title>Genome sequence of Kazachstania naganishii.</title>
        <authorList>
            <person name="Gordon J.L."/>
            <person name="Armisen D."/>
            <person name="Proux-Wera E."/>
            <person name="OhEigeartaigh S.S."/>
            <person name="Byrne K.P."/>
            <person name="Wolfe K.H."/>
        </authorList>
    </citation>
    <scope>NUCLEOTIDE SEQUENCE [LARGE SCALE GENOMIC DNA]</scope>
    <source>
        <strain evidence="16">ATCC MYA-139 / BCRC 22969 / CBS 8797 / CCRC 22969 / KCTC 17520 / NBRC 10181 / NCYC 3082</strain>
    </source>
</reference>
<evidence type="ECO:0000256" key="9">
    <source>
        <dbReference type="ARBA" id="ARBA00023136"/>
    </source>
</evidence>
<proteinExistence type="inferred from homology"/>
<feature type="transmembrane region" description="Helical" evidence="13">
    <location>
        <begin position="396"/>
        <end position="419"/>
    </location>
</feature>
<reference evidence="15 16" key="1">
    <citation type="journal article" date="2011" name="Proc. Natl. Acad. Sci. U.S.A.">
        <title>Evolutionary erosion of yeast sex chromosomes by mating-type switching accidents.</title>
        <authorList>
            <person name="Gordon J.L."/>
            <person name="Armisen D."/>
            <person name="Proux-Wera E."/>
            <person name="Oheigeartaigh S.S."/>
            <person name="Byrne K.P."/>
            <person name="Wolfe K.H."/>
        </authorList>
    </citation>
    <scope>NUCLEOTIDE SEQUENCE [LARGE SCALE GENOMIC DNA]</scope>
    <source>
        <strain evidence="16">ATCC MYA-139 / BCRC 22969 / CBS 8797 / CCRC 22969 / KCTC 17520 / NBRC 10181 / NCYC 3082</strain>
    </source>
</reference>
<evidence type="ECO:0000256" key="13">
    <source>
        <dbReference type="RuleBase" id="RU368082"/>
    </source>
</evidence>
<keyword evidence="11 13" id="KW-0539">Nucleus</keyword>
<keyword evidence="6 13" id="KW-0732">Signal</keyword>
<name>J7RT31_HUIN7</name>
<dbReference type="InterPro" id="IPR007292">
    <property type="entry name" value="Nuclear_fusion_Kar5"/>
</dbReference>
<keyword evidence="4 13" id="KW-0415">Karyogamy</keyword>
<evidence type="ECO:0000256" key="4">
    <source>
        <dbReference type="ARBA" id="ARBA00022459"/>
    </source>
</evidence>
<keyword evidence="9 13" id="KW-0472">Membrane</keyword>
<evidence type="ECO:0000256" key="10">
    <source>
        <dbReference type="ARBA" id="ARBA00023180"/>
    </source>
</evidence>
<accession>J7RT31</accession>
<feature type="chain" id="PRO_5003796212" description="Nuclear fusion protein KAR5" evidence="14">
    <location>
        <begin position="17"/>
        <end position="465"/>
    </location>
</feature>
<organism evidence="15 16">
    <name type="scientific">Huiozyma naganishii (strain ATCC MYA-139 / BCRC 22969 / CBS 8797 / KCTC 17520 / NBRC 10181 / NCYC 3082 / Yp74L-3)</name>
    <name type="common">Yeast</name>
    <name type="synonym">Kazachstania naganishii</name>
    <dbReference type="NCBI Taxonomy" id="1071383"/>
    <lineage>
        <taxon>Eukaryota</taxon>
        <taxon>Fungi</taxon>
        <taxon>Dikarya</taxon>
        <taxon>Ascomycota</taxon>
        <taxon>Saccharomycotina</taxon>
        <taxon>Saccharomycetes</taxon>
        <taxon>Saccharomycetales</taxon>
        <taxon>Saccharomycetaceae</taxon>
        <taxon>Huiozyma</taxon>
    </lineage>
</organism>
<sequence length="465" mass="53905">MRSVLCIPWLVPSAVAMSADLLKLHSGSQILPNDSAYLQEMFPALKTSCVREALKPIFPRCLTEGFDTISIEAKVSVAVALSFCQFETSNLKHGCNIENTVDDIRDCMAMYGLINEWWTTYNGYYQNLYQMCDSNDISVQKEQILNTFINVTHWVNDLNDQWGDLFDDWMEEVKSGASEKIGEFNDILETDLVSLRQEAEKQQFQMTNNFHSFFEELKNLMEKEREDFLKEFHFKDGAIIDGLDRIQEAASELALEINDDLTLQVRQMKEAELQNWQDMNSITESTLLARKADQLTVGRELEGFVYDTRLLLGQLTNEIEQITQHSVKEVLDDTLSLELGNIQQNFFNSWREITNQINGELQFWNDGIVEKLTGISSSLDDMTLKVNYLESRFQRFWYMTRTIFTFLNPVYWVSMIGIFWGIKYVCPHFSVLWNFVSASFNWILVLLAVYWGGQFGSILININRV</sequence>
<evidence type="ECO:0000256" key="2">
    <source>
        <dbReference type="ARBA" id="ARBA00010473"/>
    </source>
</evidence>
<evidence type="ECO:0000256" key="5">
    <source>
        <dbReference type="ARBA" id="ARBA00022692"/>
    </source>
</evidence>
<protein>
    <recommendedName>
        <fullName evidence="3 13">Nuclear fusion protein KAR5</fullName>
    </recommendedName>
    <alternativeName>
        <fullName evidence="12 13">Karyogamy protein 5</fullName>
    </alternativeName>
</protein>
<dbReference type="GeneID" id="34528888"/>
<feature type="signal peptide" evidence="14">
    <location>
        <begin position="1"/>
        <end position="16"/>
    </location>
</feature>
<evidence type="ECO:0000313" key="16">
    <source>
        <dbReference type="Proteomes" id="UP000006310"/>
    </source>
</evidence>
<comment type="function">
    <text evidence="1 13">Required for nuclear membrane fusion during karyogamy.</text>
</comment>
<keyword evidence="5 13" id="KW-0812">Transmembrane</keyword>
<gene>
    <name evidence="15" type="primary">KNAG0M02550</name>
    <name evidence="15" type="ordered locus">KNAG_0M02550</name>
</gene>
<dbReference type="GO" id="GO:0005789">
    <property type="term" value="C:endoplasmic reticulum membrane"/>
    <property type="evidence" value="ECO:0007669"/>
    <property type="project" value="UniProtKB-SubCell"/>
</dbReference>
<dbReference type="KEGG" id="kng:KNAG_0M02550"/>
<dbReference type="HOGENOM" id="CLU_042075_0_0_1"/>
<comment type="subcellular location">
    <subcellularLocation>
        <location evidence="13">Endoplasmic reticulum membrane</location>
    </subcellularLocation>
    <subcellularLocation>
        <location evidence="13">Nucleus membrane</location>
    </subcellularLocation>
</comment>
<dbReference type="Pfam" id="PF04163">
    <property type="entry name" value="Tht1"/>
    <property type="match status" value="1"/>
</dbReference>
<dbReference type="OrthoDB" id="5311848at2759"/>
<comment type="similarity">
    <text evidence="2 13">Belongs to the KAR5 family.</text>
</comment>
<dbReference type="OMA" id="LSICEFQ"/>
<evidence type="ECO:0000256" key="7">
    <source>
        <dbReference type="ARBA" id="ARBA00022824"/>
    </source>
</evidence>
<evidence type="ECO:0000256" key="1">
    <source>
        <dbReference type="ARBA" id="ARBA00003389"/>
    </source>
</evidence>
<dbReference type="GO" id="GO:0000742">
    <property type="term" value="P:karyogamy involved in conjugation with cellular fusion"/>
    <property type="evidence" value="ECO:0007669"/>
    <property type="project" value="UniProtKB-UniRule"/>
</dbReference>
<dbReference type="EMBL" id="HE978326">
    <property type="protein sequence ID" value="CCK73108.1"/>
    <property type="molecule type" value="Genomic_DNA"/>
</dbReference>
<dbReference type="GO" id="GO:0031965">
    <property type="term" value="C:nuclear membrane"/>
    <property type="evidence" value="ECO:0007669"/>
    <property type="project" value="UniProtKB-SubCell"/>
</dbReference>
<feature type="transmembrane region" description="Helical" evidence="13">
    <location>
        <begin position="431"/>
        <end position="451"/>
    </location>
</feature>
<keyword evidence="7 13" id="KW-0256">Endoplasmic reticulum</keyword>
<evidence type="ECO:0000256" key="8">
    <source>
        <dbReference type="ARBA" id="ARBA00022989"/>
    </source>
</evidence>
<evidence type="ECO:0000256" key="12">
    <source>
        <dbReference type="ARBA" id="ARBA00031468"/>
    </source>
</evidence>